<dbReference type="InterPro" id="IPR036188">
    <property type="entry name" value="FAD/NAD-bd_sf"/>
</dbReference>
<name>A0A8D8QYU6_9HEMI</name>
<protein>
    <submittedName>
        <fullName evidence="9">Glucose dehydrogenase [FAD, quinone]</fullName>
    </submittedName>
</protein>
<evidence type="ECO:0000313" key="9">
    <source>
        <dbReference type="EMBL" id="CAG6640591.1"/>
    </source>
</evidence>
<evidence type="ECO:0000256" key="6">
    <source>
        <dbReference type="SAM" id="MobiDB-lite"/>
    </source>
</evidence>
<feature type="compositionally biased region" description="Low complexity" evidence="6">
    <location>
        <begin position="479"/>
        <end position="506"/>
    </location>
</feature>
<comment type="similarity">
    <text evidence="2 5">Belongs to the GMC oxidoreductase family.</text>
</comment>
<feature type="domain" description="Glucose-methanol-choline oxidoreductase N-terminal" evidence="7">
    <location>
        <begin position="133"/>
        <end position="156"/>
    </location>
</feature>
<evidence type="ECO:0000259" key="7">
    <source>
        <dbReference type="PROSITE" id="PS00623"/>
    </source>
</evidence>
<feature type="domain" description="Glucose-methanol-choline oxidoreductase N-terminal" evidence="8">
    <location>
        <begin position="298"/>
        <end position="312"/>
    </location>
</feature>
<dbReference type="PANTHER" id="PTHR11552">
    <property type="entry name" value="GLUCOSE-METHANOL-CHOLINE GMC OXIDOREDUCTASE"/>
    <property type="match status" value="1"/>
</dbReference>
<organism evidence="9">
    <name type="scientific">Cacopsylla melanoneura</name>
    <dbReference type="NCBI Taxonomy" id="428564"/>
    <lineage>
        <taxon>Eukaryota</taxon>
        <taxon>Metazoa</taxon>
        <taxon>Ecdysozoa</taxon>
        <taxon>Arthropoda</taxon>
        <taxon>Hexapoda</taxon>
        <taxon>Insecta</taxon>
        <taxon>Pterygota</taxon>
        <taxon>Neoptera</taxon>
        <taxon>Paraneoptera</taxon>
        <taxon>Hemiptera</taxon>
        <taxon>Sternorrhyncha</taxon>
        <taxon>Psylloidea</taxon>
        <taxon>Psyllidae</taxon>
        <taxon>Psyllinae</taxon>
        <taxon>Cacopsylla</taxon>
    </lineage>
</organism>
<feature type="compositionally biased region" description="Acidic residues" evidence="6">
    <location>
        <begin position="509"/>
        <end position="531"/>
    </location>
</feature>
<feature type="compositionally biased region" description="Basic and acidic residues" evidence="6">
    <location>
        <begin position="359"/>
        <end position="372"/>
    </location>
</feature>
<dbReference type="Gene3D" id="3.50.50.60">
    <property type="entry name" value="FAD/NAD(P)-binding domain"/>
    <property type="match status" value="2"/>
</dbReference>
<feature type="compositionally biased region" description="Basic residues" evidence="6">
    <location>
        <begin position="405"/>
        <end position="414"/>
    </location>
</feature>
<dbReference type="SUPFAM" id="SSF54373">
    <property type="entry name" value="FAD-linked reductases, C-terminal domain"/>
    <property type="match status" value="1"/>
</dbReference>
<dbReference type="PANTHER" id="PTHR11552:SF147">
    <property type="entry name" value="CHOLINE DEHYDROGENASE, MITOCHONDRIAL"/>
    <property type="match status" value="1"/>
</dbReference>
<evidence type="ECO:0000256" key="5">
    <source>
        <dbReference type="RuleBase" id="RU003968"/>
    </source>
</evidence>
<dbReference type="InterPro" id="IPR012132">
    <property type="entry name" value="GMC_OxRdtase"/>
</dbReference>
<dbReference type="SUPFAM" id="SSF51905">
    <property type="entry name" value="FAD/NAD(P)-binding domain"/>
    <property type="match status" value="1"/>
</dbReference>
<dbReference type="Pfam" id="PF00732">
    <property type="entry name" value="GMC_oxred_N"/>
    <property type="match status" value="1"/>
</dbReference>
<comment type="cofactor">
    <cofactor evidence="1">
        <name>FAD</name>
        <dbReference type="ChEBI" id="CHEBI:57692"/>
    </cofactor>
</comment>
<feature type="region of interest" description="Disordered" evidence="6">
    <location>
        <begin position="352"/>
        <end position="570"/>
    </location>
</feature>
<feature type="compositionally biased region" description="Basic residues" evidence="6">
    <location>
        <begin position="535"/>
        <end position="549"/>
    </location>
</feature>
<dbReference type="InterPro" id="IPR007867">
    <property type="entry name" value="GMC_OxRtase_C"/>
</dbReference>
<dbReference type="AlphaFoldDB" id="A0A8D8QYU6"/>
<evidence type="ECO:0000256" key="4">
    <source>
        <dbReference type="ARBA" id="ARBA00022827"/>
    </source>
</evidence>
<keyword evidence="4 5" id="KW-0274">FAD</keyword>
<dbReference type="PROSITE" id="PS00624">
    <property type="entry name" value="GMC_OXRED_2"/>
    <property type="match status" value="1"/>
</dbReference>
<dbReference type="EMBL" id="HBUF01112826">
    <property type="protein sequence ID" value="CAG6640591.1"/>
    <property type="molecule type" value="Transcribed_RNA"/>
</dbReference>
<evidence type="ECO:0000256" key="1">
    <source>
        <dbReference type="ARBA" id="ARBA00001974"/>
    </source>
</evidence>
<reference evidence="9" key="1">
    <citation type="submission" date="2021-05" db="EMBL/GenBank/DDBJ databases">
        <authorList>
            <person name="Alioto T."/>
            <person name="Alioto T."/>
            <person name="Gomez Garrido J."/>
        </authorList>
    </citation>
    <scope>NUCLEOTIDE SEQUENCE</scope>
</reference>
<sequence length="815" mass="92197">MPQISCANLDTHGSVVATLFTHFLTSILTKQCEFGNVAYPPDRTNDVLDNHVKIDMIVVGSGSSGSVVANRLSEVAKWNVLLIEAGDDPSVSSYIPALTFALQKTSIDWAYKTEKQPGVCEGLENGVCNMPRGKALGGSSNMNFMMYLVGNPNDYNSWGSSDWNFKNVEKYFHKSFAEYYFAGHANDPIAYNKTELWDMILNAGKELNIHKLMYKNKNINPNKVGTLHLKTNIKDGERLNTAKAFLAPIKDRPNLFVMKNTLVTKILLDNKKATGVQVYKDEKYYEIKFTKELIISAGAVNTPQLLFQSGIGDEQLLKNENIDVKVNLPSVGKYLYDHPLFVVPVEMTPLETKKKRKSENKDETESSEEKKPERKHHRKQHGNEFIFGEEPNNNDKKNNAGGGRKSNKNHKHHKAAEGTLLGERKDPDNNEEGLTSAEERGVKTTDIPPFNIPTLNFKPVVFEEEPEVPQMPNINERLPTTITPELSTSPTTTTTTTTTSTSTARTMPDDDDDDDMDDVNYDEGYEADNEEQDRYRRRRSPRHKNKKNKNKENKTEHPETKTVPTEPMKDFPPSAEIYKYIMERSGPLAGIGTGDYVTFVDTTGKSPNNPNLMLMYCFYPKNDKSGMHTLLHAYNWNSNMIDALTTKQNDILLIIPVLLKPISYGNVTLSKNVLDRPKIYLNYFNEKEDLNTFVKGVRFVEKFIETKSFKKHNAKMMTVPDRGCDQFEPNSDDYWKCTFKRRATSCYHLSSTARMGDNMLSSVVNYKLQVHGVSNVRVADASVMPYTVNANIHATCVMIGEKAADLVKQDWKEKT</sequence>
<evidence type="ECO:0000259" key="8">
    <source>
        <dbReference type="PROSITE" id="PS00624"/>
    </source>
</evidence>
<accession>A0A8D8QYU6</accession>
<evidence type="ECO:0000256" key="2">
    <source>
        <dbReference type="ARBA" id="ARBA00010790"/>
    </source>
</evidence>
<dbReference type="PROSITE" id="PS00623">
    <property type="entry name" value="GMC_OXRED_1"/>
    <property type="match status" value="1"/>
</dbReference>
<dbReference type="Pfam" id="PF05199">
    <property type="entry name" value="GMC_oxred_C"/>
    <property type="match status" value="1"/>
</dbReference>
<feature type="compositionally biased region" description="Basic and acidic residues" evidence="6">
    <location>
        <begin position="550"/>
        <end position="560"/>
    </location>
</feature>
<dbReference type="GO" id="GO:0016614">
    <property type="term" value="F:oxidoreductase activity, acting on CH-OH group of donors"/>
    <property type="evidence" value="ECO:0007669"/>
    <property type="project" value="InterPro"/>
</dbReference>
<proteinExistence type="inferred from homology"/>
<dbReference type="Gene3D" id="3.30.560.10">
    <property type="entry name" value="Glucose Oxidase, domain 3"/>
    <property type="match status" value="2"/>
</dbReference>
<keyword evidence="3 5" id="KW-0285">Flavoprotein</keyword>
<evidence type="ECO:0000256" key="3">
    <source>
        <dbReference type="ARBA" id="ARBA00022630"/>
    </source>
</evidence>
<dbReference type="GO" id="GO:0050660">
    <property type="term" value="F:flavin adenine dinucleotide binding"/>
    <property type="evidence" value="ECO:0007669"/>
    <property type="project" value="InterPro"/>
</dbReference>
<dbReference type="InterPro" id="IPR000172">
    <property type="entry name" value="GMC_OxRdtase_N"/>
</dbReference>